<reference evidence="15" key="1">
    <citation type="submission" date="2016-01" db="EMBL/GenBank/DDBJ databases">
        <authorList>
            <person name="Mcilroy J.S."/>
            <person name="Karst M S."/>
            <person name="Albertsen M."/>
        </authorList>
    </citation>
    <scope>NUCLEOTIDE SEQUENCE</scope>
    <source>
        <strain evidence="15">Cfx-K</strain>
    </source>
</reference>
<dbReference type="Pfam" id="PF01807">
    <property type="entry name" value="Zn_ribbon_DnaG"/>
    <property type="match status" value="1"/>
</dbReference>
<evidence type="ECO:0000256" key="11">
    <source>
        <dbReference type="ARBA" id="ARBA00023163"/>
    </source>
</evidence>
<dbReference type="SUPFAM" id="SSF56731">
    <property type="entry name" value="DNA primase core"/>
    <property type="match status" value="1"/>
</dbReference>
<dbReference type="CDD" id="cd03364">
    <property type="entry name" value="TOPRIM_DnaG_primases"/>
    <property type="match status" value="1"/>
</dbReference>
<evidence type="ECO:0000259" key="14">
    <source>
        <dbReference type="PROSITE" id="PS50880"/>
    </source>
</evidence>
<dbReference type="SMART" id="SM00493">
    <property type="entry name" value="TOPRIM"/>
    <property type="match status" value="1"/>
</dbReference>
<dbReference type="Gene3D" id="3.40.1360.10">
    <property type="match status" value="1"/>
</dbReference>
<dbReference type="Proteomes" id="UP000215027">
    <property type="component" value="Chromosome I"/>
</dbReference>
<dbReference type="Pfam" id="PF10410">
    <property type="entry name" value="DnaB_bind"/>
    <property type="match status" value="1"/>
</dbReference>
<dbReference type="EC" id="2.7.7.101" evidence="12"/>
<keyword evidence="6" id="KW-0479">Metal-binding</keyword>
<dbReference type="InterPro" id="IPR030846">
    <property type="entry name" value="DnaG_bac"/>
</dbReference>
<dbReference type="SUPFAM" id="SSF57783">
    <property type="entry name" value="Zinc beta-ribbon"/>
    <property type="match status" value="1"/>
</dbReference>
<dbReference type="Pfam" id="PF13155">
    <property type="entry name" value="Toprim_2"/>
    <property type="match status" value="1"/>
</dbReference>
<keyword evidence="8" id="KW-0862">Zinc</keyword>
<dbReference type="PROSITE" id="PS50880">
    <property type="entry name" value="TOPRIM"/>
    <property type="match status" value="1"/>
</dbReference>
<dbReference type="GO" id="GO:0005737">
    <property type="term" value="C:cytoplasm"/>
    <property type="evidence" value="ECO:0007669"/>
    <property type="project" value="TreeGrafter"/>
</dbReference>
<dbReference type="Gene3D" id="3.90.980.10">
    <property type="entry name" value="DNA primase, catalytic core, N-terminal domain"/>
    <property type="match status" value="1"/>
</dbReference>
<dbReference type="GO" id="GO:0006269">
    <property type="term" value="P:DNA replication, synthesis of primer"/>
    <property type="evidence" value="ECO:0007669"/>
    <property type="project" value="UniProtKB-UniRule"/>
</dbReference>
<dbReference type="RefSeq" id="WP_095043111.1">
    <property type="nucleotide sequence ID" value="NZ_LN890655.1"/>
</dbReference>
<dbReference type="GO" id="GO:0003899">
    <property type="term" value="F:DNA-directed RNA polymerase activity"/>
    <property type="evidence" value="ECO:0007669"/>
    <property type="project" value="UniProtKB-UniRule"/>
</dbReference>
<keyword evidence="11 12" id="KW-0804">Transcription</keyword>
<feature type="region of interest" description="Disordered" evidence="13">
    <location>
        <begin position="444"/>
        <end position="510"/>
    </location>
</feature>
<evidence type="ECO:0000313" key="16">
    <source>
        <dbReference type="Proteomes" id="UP000215027"/>
    </source>
</evidence>
<dbReference type="OrthoDB" id="9803773at2"/>
<organism evidence="15 16">
    <name type="scientific">Candidatus Promineifilum breve</name>
    <dbReference type="NCBI Taxonomy" id="1806508"/>
    <lineage>
        <taxon>Bacteria</taxon>
        <taxon>Bacillati</taxon>
        <taxon>Chloroflexota</taxon>
        <taxon>Ardenticatenia</taxon>
        <taxon>Candidatus Promineifilales</taxon>
        <taxon>Candidatus Promineifilaceae</taxon>
        <taxon>Candidatus Promineifilum</taxon>
    </lineage>
</organism>
<evidence type="ECO:0000256" key="2">
    <source>
        <dbReference type="ARBA" id="ARBA00022515"/>
    </source>
</evidence>
<evidence type="ECO:0000256" key="4">
    <source>
        <dbReference type="ARBA" id="ARBA00022695"/>
    </source>
</evidence>
<keyword evidence="3 12" id="KW-0808">Transferase</keyword>
<keyword evidence="7" id="KW-0863">Zinc-finger</keyword>
<feature type="compositionally biased region" description="Gly residues" evidence="13">
    <location>
        <begin position="456"/>
        <end position="480"/>
    </location>
</feature>
<keyword evidence="2 12" id="KW-0639">Primosome</keyword>
<protein>
    <recommendedName>
        <fullName evidence="12">DNA primase</fullName>
        <ecNumber evidence="12">2.7.7.101</ecNumber>
    </recommendedName>
</protein>
<gene>
    <name evidence="12" type="primary">dnaG</name>
    <name evidence="15" type="ORF">CFX0092_A1778</name>
</gene>
<comment type="catalytic activity">
    <reaction evidence="12">
        <text>ssDNA + n NTP = ssDNA/pppN(pN)n-1 hybrid + (n-1) diphosphate.</text>
        <dbReference type="EC" id="2.7.7.101"/>
    </reaction>
</comment>
<dbReference type="Pfam" id="PF08275">
    <property type="entry name" value="DNAG_N"/>
    <property type="match status" value="1"/>
</dbReference>
<keyword evidence="5 12" id="KW-0235">DNA replication</keyword>
<evidence type="ECO:0000256" key="1">
    <source>
        <dbReference type="ARBA" id="ARBA00022478"/>
    </source>
</evidence>
<evidence type="ECO:0000256" key="10">
    <source>
        <dbReference type="ARBA" id="ARBA00023125"/>
    </source>
</evidence>
<dbReference type="EMBL" id="LN890655">
    <property type="protein sequence ID" value="CUS03656.2"/>
    <property type="molecule type" value="Genomic_DNA"/>
</dbReference>
<dbReference type="AlphaFoldDB" id="A0A160T1D4"/>
<comment type="similarity">
    <text evidence="12">Belongs to the DnaG primase family.</text>
</comment>
<keyword evidence="16" id="KW-1185">Reference proteome</keyword>
<dbReference type="InterPro" id="IPR037068">
    <property type="entry name" value="DNA_primase_core_N_sf"/>
</dbReference>
<evidence type="ECO:0000256" key="12">
    <source>
        <dbReference type="HAMAP-Rule" id="MF_00974"/>
    </source>
</evidence>
<dbReference type="Gene3D" id="3.90.580.10">
    <property type="entry name" value="Zinc finger, CHC2-type domain"/>
    <property type="match status" value="1"/>
</dbReference>
<dbReference type="HAMAP" id="MF_00974">
    <property type="entry name" value="DNA_primase_DnaG"/>
    <property type="match status" value="1"/>
</dbReference>
<keyword evidence="4 12" id="KW-0548">Nucleotidyltransferase</keyword>
<evidence type="ECO:0000313" key="15">
    <source>
        <dbReference type="EMBL" id="CUS03656.2"/>
    </source>
</evidence>
<dbReference type="GO" id="GO:0000428">
    <property type="term" value="C:DNA-directed RNA polymerase complex"/>
    <property type="evidence" value="ECO:0007669"/>
    <property type="project" value="UniProtKB-KW"/>
</dbReference>
<dbReference type="InterPro" id="IPR034151">
    <property type="entry name" value="TOPRIM_DnaG_bac"/>
</dbReference>
<comment type="subunit">
    <text evidence="12">Monomer. Interacts with DnaB.</text>
</comment>
<feature type="compositionally biased region" description="Basic and acidic residues" evidence="13">
    <location>
        <begin position="444"/>
        <end position="454"/>
    </location>
</feature>
<dbReference type="KEGG" id="pbf:CFX0092_A1778"/>
<sequence>MTDLQEIKNRLDLVDVVQDYGVQLRKSGRNYAGFCPFHPNTRTPAFYIFPESQTWRCFGACADGGDVFSFVMKKNGWDFKETLADLAKRAGVELADARPKDAAREAAEDRQAALLDTAALYYHQLLLHAPQAEAARRYVADRALTDETVAAYRLGFALDSWDAAKTHFTAQGYSEAELLAAGLLTEHEERHTRYDRFRGRLMIPIRDLDGRVVGFGARTLDPDGVPKYLNSPQTALFDKGHLIFGLDMAKRHIRDKHEVVLVEGYLDVMTAWQHGFRNVVAQMGTSLTEAQLRLLQKQSKRFVLALDPDAAGAKATLRSLQLARETLDRDLDVRFNARGLVQLEGRLKADIRIVTLPEGQDPDKLIRTDPAAWPRLLAEARPVVDYVIGVVAAELAPGDAKGKSAAAAQVLPLINDIADPVERDHYLNKLGKTLGIEVAALRQAAERQRKDRPPGRGKGGQGRKGAGGQGSRGAGEQGSGGEREWSGQVPPEPEGPPDDFGPPTRGAISVGGSTIATRRLRHSPQLEANFLRQCLEHPGALSAVNYLLSRHKLPEVSAGDFARAEDKALLTEIAQRATLPTVATIAELCDSLDSALAQRVKVLAATPPQPGTKLERLPDSLALSVLDWRLEKIREHNTIFKQLHPAGGPTDSADELTLSYLEQVRQMKRINHARDAMSATGRRRAAEGKTKN</sequence>
<dbReference type="InterPro" id="IPR036977">
    <property type="entry name" value="DNA_primase_Znf_CHC2"/>
</dbReference>
<dbReference type="GO" id="GO:1990077">
    <property type="term" value="C:primosome complex"/>
    <property type="evidence" value="ECO:0007669"/>
    <property type="project" value="UniProtKB-KW"/>
</dbReference>
<dbReference type="InterPro" id="IPR013264">
    <property type="entry name" value="DNAG_N"/>
</dbReference>
<dbReference type="GO" id="GO:0003677">
    <property type="term" value="F:DNA binding"/>
    <property type="evidence" value="ECO:0007669"/>
    <property type="project" value="UniProtKB-KW"/>
</dbReference>
<dbReference type="InterPro" id="IPR006171">
    <property type="entry name" value="TOPRIM_dom"/>
</dbReference>
<comment type="caution">
    <text evidence="12">Lacks conserved residue(s) required for the propagation of feature annotation.</text>
</comment>
<evidence type="ECO:0000256" key="9">
    <source>
        <dbReference type="ARBA" id="ARBA00022842"/>
    </source>
</evidence>
<keyword evidence="1 12" id="KW-0240">DNA-directed RNA polymerase</keyword>
<comment type="function">
    <text evidence="12">RNA polymerase that catalyzes the synthesis of short RNA molecules used as primers for DNA polymerase during DNA replication.</text>
</comment>
<keyword evidence="10 12" id="KW-0238">DNA-binding</keyword>
<keyword evidence="9" id="KW-0460">Magnesium</keyword>
<evidence type="ECO:0000256" key="6">
    <source>
        <dbReference type="ARBA" id="ARBA00022723"/>
    </source>
</evidence>
<name>A0A160T1D4_9CHLR</name>
<proteinExistence type="inferred from homology"/>
<evidence type="ECO:0000256" key="5">
    <source>
        <dbReference type="ARBA" id="ARBA00022705"/>
    </source>
</evidence>
<dbReference type="InterPro" id="IPR006295">
    <property type="entry name" value="DNA_primase_DnaG"/>
</dbReference>
<feature type="domain" description="Toprim" evidence="14">
    <location>
        <begin position="257"/>
        <end position="341"/>
    </location>
</feature>
<dbReference type="InterPro" id="IPR002694">
    <property type="entry name" value="Znf_CHC2"/>
</dbReference>
<dbReference type="InterPro" id="IPR050219">
    <property type="entry name" value="DnaG_primase"/>
</dbReference>
<evidence type="ECO:0000256" key="8">
    <source>
        <dbReference type="ARBA" id="ARBA00022833"/>
    </source>
</evidence>
<dbReference type="PANTHER" id="PTHR30313">
    <property type="entry name" value="DNA PRIMASE"/>
    <property type="match status" value="1"/>
</dbReference>
<dbReference type="NCBIfam" id="TIGR01391">
    <property type="entry name" value="dnaG"/>
    <property type="match status" value="1"/>
</dbReference>
<dbReference type="PANTHER" id="PTHR30313:SF2">
    <property type="entry name" value="DNA PRIMASE"/>
    <property type="match status" value="1"/>
</dbReference>
<evidence type="ECO:0000256" key="3">
    <source>
        <dbReference type="ARBA" id="ARBA00022679"/>
    </source>
</evidence>
<dbReference type="SMART" id="SM00400">
    <property type="entry name" value="ZnF_CHCC"/>
    <property type="match status" value="1"/>
</dbReference>
<accession>A0A160T1D4</accession>
<evidence type="ECO:0000256" key="7">
    <source>
        <dbReference type="ARBA" id="ARBA00022771"/>
    </source>
</evidence>
<dbReference type="InterPro" id="IPR019475">
    <property type="entry name" value="DNA_primase_DnaB-bd"/>
</dbReference>
<dbReference type="GO" id="GO:0008270">
    <property type="term" value="F:zinc ion binding"/>
    <property type="evidence" value="ECO:0007669"/>
    <property type="project" value="UniProtKB-KW"/>
</dbReference>
<evidence type="ECO:0000256" key="13">
    <source>
        <dbReference type="SAM" id="MobiDB-lite"/>
    </source>
</evidence>